<keyword evidence="2" id="KW-1185">Reference proteome</keyword>
<gene>
    <name evidence="1" type="ORF">BN2614_LOCUS1</name>
</gene>
<dbReference type="AlphaFoldDB" id="A0A9X9M2R4"/>
<dbReference type="Proteomes" id="UP000269945">
    <property type="component" value="Unassembled WGS sequence"/>
</dbReference>
<comment type="caution">
    <text evidence="1">The sequence shown here is derived from an EMBL/GenBank/DDBJ whole genome shotgun (WGS) entry which is preliminary data.</text>
</comment>
<evidence type="ECO:0000313" key="1">
    <source>
        <dbReference type="EMBL" id="VCX30755.1"/>
    </source>
</evidence>
<evidence type="ECO:0000313" key="2">
    <source>
        <dbReference type="Proteomes" id="UP000269945"/>
    </source>
</evidence>
<sequence length="54" mass="6218">MYWQRKQKALLPDTCRACGEEEVPVAIMPRVFYCHRKVKEVGGIPSTFTWNGSC</sequence>
<proteinExistence type="predicted"/>
<organism evidence="1 2">
    <name type="scientific">Gulo gulo</name>
    <name type="common">Wolverine</name>
    <name type="synonym">Gluton</name>
    <dbReference type="NCBI Taxonomy" id="48420"/>
    <lineage>
        <taxon>Eukaryota</taxon>
        <taxon>Metazoa</taxon>
        <taxon>Chordata</taxon>
        <taxon>Craniata</taxon>
        <taxon>Vertebrata</taxon>
        <taxon>Euteleostomi</taxon>
        <taxon>Mammalia</taxon>
        <taxon>Eutheria</taxon>
        <taxon>Laurasiatheria</taxon>
        <taxon>Carnivora</taxon>
        <taxon>Caniformia</taxon>
        <taxon>Musteloidea</taxon>
        <taxon>Mustelidae</taxon>
        <taxon>Guloninae</taxon>
        <taxon>Gulo</taxon>
    </lineage>
</organism>
<dbReference type="EMBL" id="CYRY02039064">
    <property type="protein sequence ID" value="VCX30755.1"/>
    <property type="molecule type" value="Genomic_DNA"/>
</dbReference>
<accession>A0A9X9M2R4</accession>
<protein>
    <submittedName>
        <fullName evidence="1">Uncharacterized protein</fullName>
    </submittedName>
</protein>
<name>A0A9X9M2R4_GULGU</name>
<reference evidence="1 2" key="1">
    <citation type="submission" date="2018-10" db="EMBL/GenBank/DDBJ databases">
        <authorList>
            <person name="Ekblom R."/>
            <person name="Jareborg N."/>
        </authorList>
    </citation>
    <scope>NUCLEOTIDE SEQUENCE [LARGE SCALE GENOMIC DNA]</scope>
    <source>
        <tissue evidence="1">Muscle</tissue>
    </source>
</reference>